<dbReference type="AlphaFoldDB" id="A0A401GY87"/>
<dbReference type="InParanoid" id="A0A401GY87"/>
<dbReference type="RefSeq" id="XP_027618076.1">
    <property type="nucleotide sequence ID" value="XM_027762275.1"/>
</dbReference>
<dbReference type="GeneID" id="38784080"/>
<accession>A0A401GY87</accession>
<evidence type="ECO:0000256" key="1">
    <source>
        <dbReference type="SAM" id="MobiDB-lite"/>
    </source>
</evidence>
<comment type="caution">
    <text evidence="2">The sequence shown here is derived from an EMBL/GenBank/DDBJ whole genome shotgun (WGS) entry which is preliminary data.</text>
</comment>
<protein>
    <submittedName>
        <fullName evidence="2">Uncharacterized protein</fullName>
    </submittedName>
</protein>
<proteinExistence type="predicted"/>
<evidence type="ECO:0000313" key="3">
    <source>
        <dbReference type="Proteomes" id="UP000287166"/>
    </source>
</evidence>
<organism evidence="2 3">
    <name type="scientific">Sparassis crispa</name>
    <dbReference type="NCBI Taxonomy" id="139825"/>
    <lineage>
        <taxon>Eukaryota</taxon>
        <taxon>Fungi</taxon>
        <taxon>Dikarya</taxon>
        <taxon>Basidiomycota</taxon>
        <taxon>Agaricomycotina</taxon>
        <taxon>Agaricomycetes</taxon>
        <taxon>Polyporales</taxon>
        <taxon>Sparassidaceae</taxon>
        <taxon>Sparassis</taxon>
    </lineage>
</organism>
<evidence type="ECO:0000313" key="2">
    <source>
        <dbReference type="EMBL" id="GBE87163.1"/>
    </source>
</evidence>
<feature type="region of interest" description="Disordered" evidence="1">
    <location>
        <begin position="37"/>
        <end position="57"/>
    </location>
</feature>
<dbReference type="Proteomes" id="UP000287166">
    <property type="component" value="Unassembled WGS sequence"/>
</dbReference>
<keyword evidence="3" id="KW-1185">Reference proteome</keyword>
<sequence length="214" mass="23846">MSVASSSQNPSGGDSYARAVQFPYSYSAADSSYLPPMGPQYPLYQTPRAAHDDRGRQKKFIESSAQRRGRVEFIRRREWTHRITDWVNQYASPSPKLGTTYTWDHLLRYVDDDDYAASAPDTLDDPDDAEPYIIYTASPRPRPSDTPSPSPSLSSVSSSSSCSSATATAASSSPTFLPPAPRVRRRPHEIPRSRHSSLSSISEEDEYAHPRPLY</sequence>
<dbReference type="OrthoDB" id="2801219at2759"/>
<reference evidence="2 3" key="1">
    <citation type="journal article" date="2018" name="Sci. Rep.">
        <title>Genome sequence of the cauliflower mushroom Sparassis crispa (Hanabiratake) and its association with beneficial usage.</title>
        <authorList>
            <person name="Kiyama R."/>
            <person name="Furutani Y."/>
            <person name="Kawaguchi K."/>
            <person name="Nakanishi T."/>
        </authorList>
    </citation>
    <scope>NUCLEOTIDE SEQUENCE [LARGE SCALE GENOMIC DNA]</scope>
</reference>
<gene>
    <name evidence="2" type="ORF">SCP_1004100</name>
</gene>
<name>A0A401GY87_9APHY</name>
<feature type="compositionally biased region" description="Pro residues" evidence="1">
    <location>
        <begin position="140"/>
        <end position="150"/>
    </location>
</feature>
<feature type="region of interest" description="Disordered" evidence="1">
    <location>
        <begin position="118"/>
        <end position="214"/>
    </location>
</feature>
<dbReference type="EMBL" id="BFAD01000010">
    <property type="protein sequence ID" value="GBE87163.1"/>
    <property type="molecule type" value="Genomic_DNA"/>
</dbReference>
<feature type="compositionally biased region" description="Low complexity" evidence="1">
    <location>
        <begin position="151"/>
        <end position="175"/>
    </location>
</feature>